<evidence type="ECO:0000256" key="1">
    <source>
        <dbReference type="SAM" id="SignalP"/>
    </source>
</evidence>
<feature type="signal peptide" evidence="1">
    <location>
        <begin position="1"/>
        <end position="34"/>
    </location>
</feature>
<dbReference type="Pfam" id="PF07883">
    <property type="entry name" value="Cupin_2"/>
    <property type="match status" value="1"/>
</dbReference>
<evidence type="ECO:0000313" key="3">
    <source>
        <dbReference type="EMBL" id="MBH0239852.1"/>
    </source>
</evidence>
<keyword evidence="4" id="KW-1185">Reference proteome</keyword>
<dbReference type="CDD" id="cd02236">
    <property type="entry name" value="cupin_CV2614-like"/>
    <property type="match status" value="1"/>
</dbReference>
<dbReference type="SUPFAM" id="SSF51182">
    <property type="entry name" value="RmlC-like cupins"/>
    <property type="match status" value="1"/>
</dbReference>
<dbReference type="AlphaFoldDB" id="A0A931I414"/>
<dbReference type="InterPro" id="IPR014710">
    <property type="entry name" value="RmlC-like_jellyroll"/>
</dbReference>
<evidence type="ECO:0000313" key="4">
    <source>
        <dbReference type="Proteomes" id="UP000631694"/>
    </source>
</evidence>
<sequence length="160" mass="16714">MSRSIITAAVRRRTAFAALLGGFAALALPLSALAQDSHDPATYQQVQPVLKTTETVVGQPIVFPAAPNGVTAVIVTLGPGEATAWHRHDAPMFAYILEGDLTVTYEGIGEKSYTAGAALMEAQQVIHQGRNTGTGPVRILTVFLTGEGSVPTTMTEAPGK</sequence>
<dbReference type="PANTHER" id="PTHR38599">
    <property type="entry name" value="CUPIN DOMAIN PROTEIN (AFU_ORTHOLOGUE AFUA_3G13620)"/>
    <property type="match status" value="1"/>
</dbReference>
<gene>
    <name evidence="3" type="ORF">I5731_18675</name>
</gene>
<comment type="caution">
    <text evidence="3">The sequence shown here is derived from an EMBL/GenBank/DDBJ whole genome shotgun (WGS) entry which is preliminary data.</text>
</comment>
<organism evidence="3 4">
    <name type="scientific">Methylobrevis albus</name>
    <dbReference type="NCBI Taxonomy" id="2793297"/>
    <lineage>
        <taxon>Bacteria</taxon>
        <taxon>Pseudomonadati</taxon>
        <taxon>Pseudomonadota</taxon>
        <taxon>Alphaproteobacteria</taxon>
        <taxon>Hyphomicrobiales</taxon>
        <taxon>Pleomorphomonadaceae</taxon>
        <taxon>Methylobrevis</taxon>
    </lineage>
</organism>
<dbReference type="Gene3D" id="2.60.120.10">
    <property type="entry name" value="Jelly Rolls"/>
    <property type="match status" value="1"/>
</dbReference>
<reference evidence="3" key="1">
    <citation type="submission" date="2020-12" db="EMBL/GenBank/DDBJ databases">
        <title>Methylobrevis albus sp. nov., isolated from fresh water lack sediment.</title>
        <authorList>
            <person name="Zou Q."/>
        </authorList>
    </citation>
    <scope>NUCLEOTIDE SEQUENCE</scope>
    <source>
        <strain evidence="3">L22</strain>
    </source>
</reference>
<feature type="domain" description="Cupin type-2" evidence="2">
    <location>
        <begin position="74"/>
        <end position="143"/>
    </location>
</feature>
<feature type="chain" id="PRO_5037690754" evidence="1">
    <location>
        <begin position="35"/>
        <end position="160"/>
    </location>
</feature>
<dbReference type="InterPro" id="IPR011051">
    <property type="entry name" value="RmlC_Cupin_sf"/>
</dbReference>
<evidence type="ECO:0000259" key="2">
    <source>
        <dbReference type="Pfam" id="PF07883"/>
    </source>
</evidence>
<protein>
    <submittedName>
        <fullName evidence="3">Cupin domain-containing protein</fullName>
    </submittedName>
</protein>
<dbReference type="EMBL" id="JADZLT010000056">
    <property type="protein sequence ID" value="MBH0239852.1"/>
    <property type="molecule type" value="Genomic_DNA"/>
</dbReference>
<dbReference type="PANTHER" id="PTHR38599:SF1">
    <property type="entry name" value="CUPIN DOMAIN PROTEIN (AFU_ORTHOLOGUE AFUA_3G13620)"/>
    <property type="match status" value="1"/>
</dbReference>
<accession>A0A931I414</accession>
<dbReference type="Proteomes" id="UP000631694">
    <property type="component" value="Unassembled WGS sequence"/>
</dbReference>
<name>A0A931I414_9HYPH</name>
<dbReference type="InterPro" id="IPR013096">
    <property type="entry name" value="Cupin_2"/>
</dbReference>
<proteinExistence type="predicted"/>
<dbReference type="RefSeq" id="WP_197312924.1">
    <property type="nucleotide sequence ID" value="NZ_JADZLT010000056.1"/>
</dbReference>
<keyword evidence="1" id="KW-0732">Signal</keyword>